<sequence length="85" mass="8499">MPLEQVLMPLEKLPAQDAVLKQNPLEHSYSRTNCTGSGGGKEGGGGGGKGGCGSGMMKAPGGGGDCISRAGFESNPQGYFSGLHS</sequence>
<gene>
    <name evidence="2" type="ORF">BUALT_Bualt05G0116900</name>
</gene>
<reference evidence="2" key="1">
    <citation type="submission" date="2019-10" db="EMBL/GenBank/DDBJ databases">
        <authorList>
            <person name="Zhang R."/>
            <person name="Pan Y."/>
            <person name="Wang J."/>
            <person name="Ma R."/>
            <person name="Yu S."/>
        </authorList>
    </citation>
    <scope>NUCLEOTIDE SEQUENCE</scope>
    <source>
        <strain evidence="2">LA-IB0</strain>
        <tissue evidence="2">Leaf</tissue>
    </source>
</reference>
<evidence type="ECO:0000256" key="1">
    <source>
        <dbReference type="SAM" id="MobiDB-lite"/>
    </source>
</evidence>
<keyword evidence="3" id="KW-1185">Reference proteome</keyword>
<dbReference type="EMBL" id="WHWC01000005">
    <property type="protein sequence ID" value="KAG8382815.1"/>
    <property type="molecule type" value="Genomic_DNA"/>
</dbReference>
<protein>
    <submittedName>
        <fullName evidence="2">Uncharacterized protein</fullName>
    </submittedName>
</protein>
<dbReference type="PANTHER" id="PTHR33333">
    <property type="entry name" value="ERYTHROCYTE MEMBRANE PROTEIN 1-LIKE"/>
    <property type="match status" value="1"/>
</dbReference>
<dbReference type="AlphaFoldDB" id="A0AAV6XUY8"/>
<organism evidence="2 3">
    <name type="scientific">Buddleja alternifolia</name>
    <dbReference type="NCBI Taxonomy" id="168488"/>
    <lineage>
        <taxon>Eukaryota</taxon>
        <taxon>Viridiplantae</taxon>
        <taxon>Streptophyta</taxon>
        <taxon>Embryophyta</taxon>
        <taxon>Tracheophyta</taxon>
        <taxon>Spermatophyta</taxon>
        <taxon>Magnoliopsida</taxon>
        <taxon>eudicotyledons</taxon>
        <taxon>Gunneridae</taxon>
        <taxon>Pentapetalae</taxon>
        <taxon>asterids</taxon>
        <taxon>lamiids</taxon>
        <taxon>Lamiales</taxon>
        <taxon>Scrophulariaceae</taxon>
        <taxon>Buddlejeae</taxon>
        <taxon>Buddleja</taxon>
    </lineage>
</organism>
<dbReference type="PANTHER" id="PTHR33333:SF38">
    <property type="entry name" value="EXPRESSED PROTEIN"/>
    <property type="match status" value="1"/>
</dbReference>
<evidence type="ECO:0000313" key="2">
    <source>
        <dbReference type="EMBL" id="KAG8382815.1"/>
    </source>
</evidence>
<feature type="compositionally biased region" description="Gly residues" evidence="1">
    <location>
        <begin position="36"/>
        <end position="51"/>
    </location>
</feature>
<evidence type="ECO:0000313" key="3">
    <source>
        <dbReference type="Proteomes" id="UP000826271"/>
    </source>
</evidence>
<name>A0AAV6XUY8_9LAMI</name>
<dbReference type="InterPro" id="IPR039926">
    <property type="entry name" value="Egg_app_1"/>
</dbReference>
<dbReference type="Proteomes" id="UP000826271">
    <property type="component" value="Unassembled WGS sequence"/>
</dbReference>
<proteinExistence type="predicted"/>
<feature type="region of interest" description="Disordered" evidence="1">
    <location>
        <begin position="28"/>
        <end position="51"/>
    </location>
</feature>
<comment type="caution">
    <text evidence="2">The sequence shown here is derived from an EMBL/GenBank/DDBJ whole genome shotgun (WGS) entry which is preliminary data.</text>
</comment>
<accession>A0AAV6XUY8</accession>